<name>A0A9W7T4U2_TRIRA</name>
<feature type="compositionally biased region" description="Acidic residues" evidence="1">
    <location>
        <begin position="340"/>
        <end position="352"/>
    </location>
</feature>
<organism evidence="2 3">
    <name type="scientific">Triplophysa rosa</name>
    <name type="common">Cave loach</name>
    <dbReference type="NCBI Taxonomy" id="992332"/>
    <lineage>
        <taxon>Eukaryota</taxon>
        <taxon>Metazoa</taxon>
        <taxon>Chordata</taxon>
        <taxon>Craniata</taxon>
        <taxon>Vertebrata</taxon>
        <taxon>Euteleostomi</taxon>
        <taxon>Actinopterygii</taxon>
        <taxon>Neopterygii</taxon>
        <taxon>Teleostei</taxon>
        <taxon>Ostariophysi</taxon>
        <taxon>Cypriniformes</taxon>
        <taxon>Nemacheilidae</taxon>
        <taxon>Triplophysa</taxon>
    </lineage>
</organism>
<protein>
    <submittedName>
        <fullName evidence="2">Uncharacterized protein</fullName>
    </submittedName>
</protein>
<proteinExistence type="predicted"/>
<keyword evidence="3" id="KW-1185">Reference proteome</keyword>
<gene>
    <name evidence="2" type="ORF">IRJ41_025860</name>
</gene>
<evidence type="ECO:0000313" key="3">
    <source>
        <dbReference type="Proteomes" id="UP001059041"/>
    </source>
</evidence>
<evidence type="ECO:0000313" key="2">
    <source>
        <dbReference type="EMBL" id="KAI7790655.1"/>
    </source>
</evidence>
<accession>A0A9W7T4U2</accession>
<dbReference type="Proteomes" id="UP001059041">
    <property type="component" value="Unassembled WGS sequence"/>
</dbReference>
<feature type="region of interest" description="Disordered" evidence="1">
    <location>
        <begin position="309"/>
        <end position="352"/>
    </location>
</feature>
<dbReference type="AlphaFoldDB" id="A0A9W7T4U2"/>
<dbReference type="EMBL" id="JAFHDT010000050">
    <property type="protein sequence ID" value="KAI7790655.1"/>
    <property type="molecule type" value="Genomic_DNA"/>
</dbReference>
<reference evidence="2" key="1">
    <citation type="submission" date="2021-02" db="EMBL/GenBank/DDBJ databases">
        <title>Comparative genomics reveals that relaxation of natural selection precedes convergent phenotypic evolution of cavefish.</title>
        <authorList>
            <person name="Peng Z."/>
        </authorList>
    </citation>
    <scope>NUCLEOTIDE SEQUENCE</scope>
    <source>
        <tissue evidence="2">Muscle</tissue>
    </source>
</reference>
<comment type="caution">
    <text evidence="2">The sequence shown here is derived from an EMBL/GenBank/DDBJ whole genome shotgun (WGS) entry which is preliminary data.</text>
</comment>
<evidence type="ECO:0000256" key="1">
    <source>
        <dbReference type="SAM" id="MobiDB-lite"/>
    </source>
</evidence>
<sequence length="421" mass="47378">MSDLSWKSLCPSDIRVEGVFRFKGRLPEVIKPKEFFNEDSFFMILSRFPMLLPFRNDEECNGVYDVVHSVSGYLCETLGQKLRERQGLGGYTDTWQAFQFDFALKELFFGRCVHYPSRPYSVSLGACIVDYESLTYQRGFLGLAPVGSASVGTASVATDPPPLMTWLKDELQMERVMRVFPLTDMLSSSSAVVGDGVVKVLLGDLYKRNKRLPVAMLKGRDVPFGKLVGFRSIKEFAKELVKTKGFGYPNTFTRAVEMVVHAGVDVHRSLELGLSGFCYFPRIKYWDASRHAKASCNLGALDGNVTRLRTLPGEGTGKPMQNPAPKPQPEAQSKRPREDSTEEEEDDIEEPPEQVITFIKPKTFSVSMGRSWSCIELSRVKYRLYLKVCKDGAFKARSFAAFKRKRQRGFVELGRGGGVLK</sequence>